<dbReference type="Pfam" id="PF16895">
    <property type="entry name" value="DUF5085"/>
    <property type="match status" value="1"/>
</dbReference>
<dbReference type="KEGG" id="lins:G7067_07010"/>
<reference evidence="1 2" key="1">
    <citation type="submission" date="2020-03" db="EMBL/GenBank/DDBJ databases">
        <title>Leucobacter sp. nov., isolated from beetles.</title>
        <authorList>
            <person name="Hyun D.-W."/>
            <person name="Bae J.-W."/>
        </authorList>
    </citation>
    <scope>NUCLEOTIDE SEQUENCE [LARGE SCALE GENOMIC DNA]</scope>
    <source>
        <strain evidence="1 2">HDW9B</strain>
    </source>
</reference>
<name>A0A6G8FIF4_9MICO</name>
<sequence length="163" mass="18236">MSVAGRAVTFGERLAFQNVVSYRAKFPYEEFGARLEEFLSNVVACGGTLRGPMMYSLNNVPLDEVTDIEFFMPVNETSLEVRGGMRFRTYLQITDLARSVVVGDFERNTEAVYVLLVASLKEAGLEINAPFFHVPARDGAGHMAVYLGYRNPEELNRILSEDP</sequence>
<gene>
    <name evidence="1" type="ORF">G7067_07010</name>
</gene>
<dbReference type="EMBL" id="CP049934">
    <property type="protein sequence ID" value="QIM16230.1"/>
    <property type="molecule type" value="Genomic_DNA"/>
</dbReference>
<evidence type="ECO:0000313" key="2">
    <source>
        <dbReference type="Proteomes" id="UP000501387"/>
    </source>
</evidence>
<dbReference type="Gene3D" id="3.20.80.10">
    <property type="entry name" value="Regulatory factor, effector binding domain"/>
    <property type="match status" value="1"/>
</dbReference>
<dbReference type="AlphaFoldDB" id="A0A6G8FIF4"/>
<protein>
    <submittedName>
        <fullName evidence="1">DUF5085 family protein</fullName>
    </submittedName>
</protein>
<dbReference type="InterPro" id="IPR011256">
    <property type="entry name" value="Reg_factor_effector_dom_sf"/>
</dbReference>
<dbReference type="Proteomes" id="UP000501387">
    <property type="component" value="Chromosome"/>
</dbReference>
<proteinExistence type="predicted"/>
<keyword evidence="2" id="KW-1185">Reference proteome</keyword>
<organism evidence="1 2">
    <name type="scientific">Leucobacter insecticola</name>
    <dbReference type="NCBI Taxonomy" id="2714934"/>
    <lineage>
        <taxon>Bacteria</taxon>
        <taxon>Bacillati</taxon>
        <taxon>Actinomycetota</taxon>
        <taxon>Actinomycetes</taxon>
        <taxon>Micrococcales</taxon>
        <taxon>Microbacteriaceae</taxon>
        <taxon>Leucobacter</taxon>
    </lineage>
</organism>
<dbReference type="InterPro" id="IPR031664">
    <property type="entry name" value="DUF5085"/>
</dbReference>
<accession>A0A6G8FIF4</accession>
<dbReference type="RefSeq" id="WP_166323043.1">
    <property type="nucleotide sequence ID" value="NZ_CP049934.1"/>
</dbReference>
<evidence type="ECO:0000313" key="1">
    <source>
        <dbReference type="EMBL" id="QIM16230.1"/>
    </source>
</evidence>